<organism evidence="1 2">
    <name type="scientific">Actinacidiphila yanglinensis</name>
    <dbReference type="NCBI Taxonomy" id="310779"/>
    <lineage>
        <taxon>Bacteria</taxon>
        <taxon>Bacillati</taxon>
        <taxon>Actinomycetota</taxon>
        <taxon>Actinomycetes</taxon>
        <taxon>Kitasatosporales</taxon>
        <taxon>Streptomycetaceae</taxon>
        <taxon>Actinacidiphila</taxon>
    </lineage>
</organism>
<sequence length="234" mass="26085">MSLAVVAPIRPRPLLQSPQDVTDFEQDLLSEFVLARAAAGLADETISGDVDALMEVRGWFGGPLWELVPTDLDRFVGEHQRRLATLTKVRKAQPPAADVDRLFADRRDDLHTARKYAPTVRNYTACRLAGLIGPRRQRWPHTRNPQVFIGSQTAHTRAPVTTGWMQPLLRGLPVTAQQLREDRILEEAAVTGGDPQHLCAVFNITPETGLHYTRFFHPDPTDSDEVSGCTMETS</sequence>
<evidence type="ECO:0000313" key="2">
    <source>
        <dbReference type="Proteomes" id="UP000236754"/>
    </source>
</evidence>
<name>A0A1H6D7B7_9ACTN</name>
<keyword evidence="2" id="KW-1185">Reference proteome</keyword>
<dbReference type="OrthoDB" id="3698359at2"/>
<evidence type="ECO:0000313" key="1">
    <source>
        <dbReference type="EMBL" id="SEG80928.1"/>
    </source>
</evidence>
<dbReference type="EMBL" id="FNVU01000012">
    <property type="protein sequence ID" value="SEG80928.1"/>
    <property type="molecule type" value="Genomic_DNA"/>
</dbReference>
<accession>A0A1H6D7B7</accession>
<gene>
    <name evidence="1" type="ORF">SAMN05216223_112127</name>
</gene>
<proteinExistence type="predicted"/>
<dbReference type="AlphaFoldDB" id="A0A1H6D7B7"/>
<protein>
    <submittedName>
        <fullName evidence="1">Uncharacterized protein</fullName>
    </submittedName>
</protein>
<dbReference type="RefSeq" id="WP_103888415.1">
    <property type="nucleotide sequence ID" value="NZ_FNVU01000012.1"/>
</dbReference>
<dbReference type="Proteomes" id="UP000236754">
    <property type="component" value="Unassembled WGS sequence"/>
</dbReference>
<reference evidence="1 2" key="1">
    <citation type="submission" date="2016-10" db="EMBL/GenBank/DDBJ databases">
        <authorList>
            <person name="de Groot N.N."/>
        </authorList>
    </citation>
    <scope>NUCLEOTIDE SEQUENCE [LARGE SCALE GENOMIC DNA]</scope>
    <source>
        <strain evidence="1 2">CGMCC 4.2023</strain>
    </source>
</reference>